<gene>
    <name evidence="7" type="ORF">EV674_10650</name>
</gene>
<dbReference type="PANTHER" id="PTHR43667">
    <property type="entry name" value="CYCLOPROPANE-FATTY-ACYL-PHOSPHOLIPID SYNTHASE"/>
    <property type="match status" value="1"/>
</dbReference>
<accession>A0A4R2NDF0</accession>
<comment type="similarity">
    <text evidence="1">Belongs to the CFA/CMAS family.</text>
</comment>
<dbReference type="Proteomes" id="UP000295182">
    <property type="component" value="Unassembled WGS sequence"/>
</dbReference>
<dbReference type="SMART" id="SM00828">
    <property type="entry name" value="PKS_MT"/>
    <property type="match status" value="1"/>
</dbReference>
<dbReference type="Gene3D" id="3.40.50.150">
    <property type="entry name" value="Vaccinia Virus protein VP39"/>
    <property type="match status" value="1"/>
</dbReference>
<keyword evidence="4" id="KW-0949">S-adenosyl-L-methionine</keyword>
<keyword evidence="3" id="KW-0808">Transferase</keyword>
<dbReference type="GO" id="GO:0008168">
    <property type="term" value="F:methyltransferase activity"/>
    <property type="evidence" value="ECO:0007669"/>
    <property type="project" value="UniProtKB-KW"/>
</dbReference>
<keyword evidence="2" id="KW-0489">Methyltransferase</keyword>
<dbReference type="SUPFAM" id="SSF53335">
    <property type="entry name" value="S-adenosyl-L-methionine-dependent methyltransferases"/>
    <property type="match status" value="1"/>
</dbReference>
<dbReference type="GO" id="GO:0008610">
    <property type="term" value="P:lipid biosynthetic process"/>
    <property type="evidence" value="ECO:0007669"/>
    <property type="project" value="InterPro"/>
</dbReference>
<evidence type="ECO:0000313" key="8">
    <source>
        <dbReference type="Proteomes" id="UP000295182"/>
    </source>
</evidence>
<dbReference type="PANTHER" id="PTHR43667:SF1">
    <property type="entry name" value="CYCLOPROPANE-FATTY-ACYL-PHOSPHOLIPID SYNTHASE"/>
    <property type="match status" value="1"/>
</dbReference>
<proteinExistence type="inferred from homology"/>
<reference evidence="7 8" key="1">
    <citation type="submission" date="2019-03" db="EMBL/GenBank/DDBJ databases">
        <title>Genomic Encyclopedia of Type Strains, Phase IV (KMG-IV): sequencing the most valuable type-strain genomes for metagenomic binning, comparative biology and taxonomic classification.</title>
        <authorList>
            <person name="Goeker M."/>
        </authorList>
    </citation>
    <scope>NUCLEOTIDE SEQUENCE [LARGE SCALE GENOMIC DNA]</scope>
    <source>
        <strain evidence="7 8">DSM 1837</strain>
    </source>
</reference>
<evidence type="ECO:0000259" key="6">
    <source>
        <dbReference type="SMART" id="SM00828"/>
    </source>
</evidence>
<keyword evidence="5" id="KW-0443">Lipid metabolism</keyword>
<dbReference type="InterPro" id="IPR050723">
    <property type="entry name" value="CFA/CMAS"/>
</dbReference>
<dbReference type="EMBL" id="SLXH01000006">
    <property type="protein sequence ID" value="TCP19207.1"/>
    <property type="molecule type" value="Genomic_DNA"/>
</dbReference>
<dbReference type="PIRSF" id="PIRSF003085">
    <property type="entry name" value="CMAS"/>
    <property type="match status" value="1"/>
</dbReference>
<dbReference type="OrthoDB" id="9782855at2"/>
<organism evidence="7 8">
    <name type="scientific">Simplicispira metamorpha</name>
    <dbReference type="NCBI Taxonomy" id="80881"/>
    <lineage>
        <taxon>Bacteria</taxon>
        <taxon>Pseudomonadati</taxon>
        <taxon>Pseudomonadota</taxon>
        <taxon>Betaproteobacteria</taxon>
        <taxon>Burkholderiales</taxon>
        <taxon>Comamonadaceae</taxon>
        <taxon>Simplicispira</taxon>
    </lineage>
</organism>
<protein>
    <submittedName>
        <fullName evidence="7">Cyclopropane-fatty-acyl-phospholipid synthase</fullName>
    </submittedName>
</protein>
<dbReference type="CDD" id="cd02440">
    <property type="entry name" value="AdoMet_MTases"/>
    <property type="match status" value="1"/>
</dbReference>
<evidence type="ECO:0000256" key="2">
    <source>
        <dbReference type="ARBA" id="ARBA00022603"/>
    </source>
</evidence>
<feature type="domain" description="Polyketide synthase-like methyltransferase" evidence="6">
    <location>
        <begin position="134"/>
        <end position="414"/>
    </location>
</feature>
<evidence type="ECO:0000256" key="5">
    <source>
        <dbReference type="ARBA" id="ARBA00023098"/>
    </source>
</evidence>
<dbReference type="AlphaFoldDB" id="A0A4R2NDF0"/>
<dbReference type="InterPro" id="IPR029063">
    <property type="entry name" value="SAM-dependent_MTases_sf"/>
</dbReference>
<dbReference type="InterPro" id="IPR020803">
    <property type="entry name" value="MeTfrase_dom"/>
</dbReference>
<keyword evidence="8" id="KW-1185">Reference proteome</keyword>
<comment type="caution">
    <text evidence="7">The sequence shown here is derived from an EMBL/GenBank/DDBJ whole genome shotgun (WGS) entry which is preliminary data.</text>
</comment>
<dbReference type="GO" id="GO:0032259">
    <property type="term" value="P:methylation"/>
    <property type="evidence" value="ECO:0007669"/>
    <property type="project" value="UniProtKB-KW"/>
</dbReference>
<dbReference type="InterPro" id="IPR003333">
    <property type="entry name" value="CMAS"/>
</dbReference>
<evidence type="ECO:0000256" key="4">
    <source>
        <dbReference type="ARBA" id="ARBA00022691"/>
    </source>
</evidence>
<name>A0A4R2NDF0_9BURK</name>
<dbReference type="RefSeq" id="WP_119012247.1">
    <property type="nucleotide sequence ID" value="NZ_QXNC01000004.1"/>
</dbReference>
<dbReference type="Pfam" id="PF02353">
    <property type="entry name" value="CMAS"/>
    <property type="match status" value="1"/>
</dbReference>
<evidence type="ECO:0000313" key="7">
    <source>
        <dbReference type="EMBL" id="TCP19207.1"/>
    </source>
</evidence>
<evidence type="ECO:0000256" key="3">
    <source>
        <dbReference type="ARBA" id="ARBA00022679"/>
    </source>
</evidence>
<evidence type="ECO:0000256" key="1">
    <source>
        <dbReference type="ARBA" id="ARBA00010815"/>
    </source>
</evidence>
<sequence>MNALSHLAASLVDRLAVPIALEWPGGRAGPANAPVQLKLREWHQLAALLMGRIGSVGNAYVRGELDIEGRLRDVMDVAAELAHSPLQTAPPTPWTRVLRRARSRRLHQRHRDAEQVRFHYDLSDDFFALWLDCRRVYSCAYYQNPAMTLAQAQEAKLEHICRKLQLQPGQRFLDIGAGWGGLLLWAAEHYGVQALGITLSRDQHAHVQRLIEQKGLQGRVEIRLLDYRDLPPTERFHRIASIGMCEHVGMANLDGYFVQLWQLLEPGGLLLNHSITAGSVHSNPMGAGLSEFIETHIFPGGELVHVSEQARSLSACGLELLDAENLRPHYARTLWDWSLALESQLGRARELAGETAVRAYRLYLAGSATAFERGWLSLYQLLASRPDGNLGTGELRGAQCGYPFNRAHMYREPPLPMFCGAGQATSV</sequence>